<evidence type="ECO:0000313" key="7">
    <source>
        <dbReference type="EMBL" id="MFI1965498.1"/>
    </source>
</evidence>
<dbReference type="Pfam" id="PF00501">
    <property type="entry name" value="AMP-binding"/>
    <property type="match status" value="1"/>
</dbReference>
<organism evidence="7 8">
    <name type="scientific">Streptomyces pathocidini</name>
    <dbReference type="NCBI Taxonomy" id="1650571"/>
    <lineage>
        <taxon>Bacteria</taxon>
        <taxon>Bacillati</taxon>
        <taxon>Actinomycetota</taxon>
        <taxon>Actinomycetes</taxon>
        <taxon>Kitasatosporales</taxon>
        <taxon>Streptomycetaceae</taxon>
        <taxon>Streptomyces</taxon>
    </lineage>
</organism>
<dbReference type="InterPro" id="IPR000873">
    <property type="entry name" value="AMP-dep_synth/lig_dom"/>
</dbReference>
<feature type="domain" description="AMP-dependent synthetase/ligase" evidence="6">
    <location>
        <begin position="23"/>
        <end position="425"/>
    </location>
</feature>
<gene>
    <name evidence="7" type="ORF">ACH429_15525</name>
</gene>
<name>A0ABW7US97_9ACTN</name>
<evidence type="ECO:0000256" key="2">
    <source>
        <dbReference type="ARBA" id="ARBA00022598"/>
    </source>
</evidence>
<keyword evidence="8" id="KW-1185">Reference proteome</keyword>
<keyword evidence="2" id="KW-0436">Ligase</keyword>
<evidence type="ECO:0000256" key="3">
    <source>
        <dbReference type="ARBA" id="ARBA00022832"/>
    </source>
</evidence>
<evidence type="ECO:0000256" key="5">
    <source>
        <dbReference type="ARBA" id="ARBA00032875"/>
    </source>
</evidence>
<dbReference type="InterPro" id="IPR042099">
    <property type="entry name" value="ANL_N_sf"/>
</dbReference>
<evidence type="ECO:0000256" key="1">
    <source>
        <dbReference type="ARBA" id="ARBA00006432"/>
    </source>
</evidence>
<evidence type="ECO:0000256" key="4">
    <source>
        <dbReference type="ARBA" id="ARBA00023098"/>
    </source>
</evidence>
<accession>A0ABW7US97</accession>
<dbReference type="Proteomes" id="UP001611548">
    <property type="component" value="Unassembled WGS sequence"/>
</dbReference>
<dbReference type="PANTHER" id="PTHR43272">
    <property type="entry name" value="LONG-CHAIN-FATTY-ACID--COA LIGASE"/>
    <property type="match status" value="1"/>
</dbReference>
<dbReference type="PANTHER" id="PTHR43272:SF32">
    <property type="entry name" value="AMP-DEPENDENT SYNTHETASE_LIGASE DOMAIN-CONTAINING PROTEIN"/>
    <property type="match status" value="1"/>
</dbReference>
<dbReference type="PROSITE" id="PS00455">
    <property type="entry name" value="AMP_BINDING"/>
    <property type="match status" value="1"/>
</dbReference>
<keyword evidence="3" id="KW-0276">Fatty acid metabolism</keyword>
<evidence type="ECO:0000313" key="8">
    <source>
        <dbReference type="Proteomes" id="UP001611548"/>
    </source>
</evidence>
<dbReference type="Gene3D" id="3.40.50.12780">
    <property type="entry name" value="N-terminal domain of ligase-like"/>
    <property type="match status" value="1"/>
</dbReference>
<proteinExistence type="inferred from homology"/>
<sequence>MREFSLPALYEVPADGNLTDLIRRNAALHPAAAVISRKRNGRWEDVTAAAFLDEVQDAAKGLIAAGIRPGDRIGLMSRTRYEWTLLDFAVWSAGAVTVPVYETSSPEQIAWILGDSGTVACLAESDAHLAAIESVRDRLPALGRVWQIERGAVEQLRAKGAGVPDTEVAERGRIATADSPATIVYTSGTTGRPKGCVLTHRNFFAECGNIVERLRPLFRTGHSSVLLFLPLAHVFGRLVEVASVLAPIRLGHVADVKNLTDELASFRPTMVLGVPRVFEKVYNAARAKAQADGKGKIFDKAADTAIAYSRALDTAGGPSMGLRLKHKVFDRLVYGKLRAVLGGRATHAISGGAPLGERLGHFYRGIGFTVLEGYGLTESCAATAFNPWDRQKIGTVGQPLPGSVVRIADDGEVLLHGEHVFTGYWNNPAATAEALSDGWFHTGDIGTLDEDGYLAITGRKKEIIVTAGGKNVAPAVIEDRIRAHALVAECMVVGDGRPFVGALVTLDEEFLPRWIADHGKPAGATVAELRTDPDLLVAVQRAVDDGNAAVSKAESVRKFRILPVQFTEDSGHLTPSLKLKRNVVAKDFADEIEAIYTS</sequence>
<protein>
    <recommendedName>
        <fullName evidence="5">Acyl-CoA synthetase</fullName>
    </recommendedName>
</protein>
<dbReference type="Pfam" id="PF23562">
    <property type="entry name" value="AMP-binding_C_3"/>
    <property type="match status" value="1"/>
</dbReference>
<dbReference type="InterPro" id="IPR020845">
    <property type="entry name" value="AMP-binding_CS"/>
</dbReference>
<evidence type="ECO:0000259" key="6">
    <source>
        <dbReference type="Pfam" id="PF00501"/>
    </source>
</evidence>
<comment type="similarity">
    <text evidence="1">Belongs to the ATP-dependent AMP-binding enzyme family.</text>
</comment>
<dbReference type="EMBL" id="JBIRWE010000005">
    <property type="protein sequence ID" value="MFI1965498.1"/>
    <property type="molecule type" value="Genomic_DNA"/>
</dbReference>
<reference evidence="7 8" key="1">
    <citation type="submission" date="2024-10" db="EMBL/GenBank/DDBJ databases">
        <title>The Natural Products Discovery Center: Release of the First 8490 Sequenced Strains for Exploring Actinobacteria Biosynthetic Diversity.</title>
        <authorList>
            <person name="Kalkreuter E."/>
            <person name="Kautsar S.A."/>
            <person name="Yang D."/>
            <person name="Bader C.D."/>
            <person name="Teijaro C.N."/>
            <person name="Fluegel L."/>
            <person name="Davis C.M."/>
            <person name="Simpson J.R."/>
            <person name="Lauterbach L."/>
            <person name="Steele A.D."/>
            <person name="Gui C."/>
            <person name="Meng S."/>
            <person name="Li G."/>
            <person name="Viehrig K."/>
            <person name="Ye F."/>
            <person name="Su P."/>
            <person name="Kiefer A.F."/>
            <person name="Nichols A."/>
            <person name="Cepeda A.J."/>
            <person name="Yan W."/>
            <person name="Fan B."/>
            <person name="Jiang Y."/>
            <person name="Adhikari A."/>
            <person name="Zheng C.-J."/>
            <person name="Schuster L."/>
            <person name="Cowan T.M."/>
            <person name="Smanski M.J."/>
            <person name="Chevrette M.G."/>
            <person name="De Carvalho L.P.S."/>
            <person name="Shen B."/>
        </authorList>
    </citation>
    <scope>NUCLEOTIDE SEQUENCE [LARGE SCALE GENOMIC DNA]</scope>
    <source>
        <strain evidence="7 8">NPDC020327</strain>
    </source>
</reference>
<keyword evidence="4" id="KW-0443">Lipid metabolism</keyword>
<comment type="caution">
    <text evidence="7">The sequence shown here is derived from an EMBL/GenBank/DDBJ whole genome shotgun (WGS) entry which is preliminary data.</text>
</comment>
<dbReference type="CDD" id="cd05907">
    <property type="entry name" value="VL_LC_FACS_like"/>
    <property type="match status" value="1"/>
</dbReference>
<dbReference type="SUPFAM" id="SSF56801">
    <property type="entry name" value="Acetyl-CoA synthetase-like"/>
    <property type="match status" value="1"/>
</dbReference>
<dbReference type="RefSeq" id="WP_055470659.1">
    <property type="nucleotide sequence ID" value="NZ_JBIRWE010000005.1"/>
</dbReference>